<dbReference type="AlphaFoldDB" id="A0A1M7DWV0"/>
<accession>A0A1M7DWV0</accession>
<keyword evidence="5" id="KW-1185">Reference proteome</keyword>
<dbReference type="Pfam" id="PF07287">
    <property type="entry name" value="AtuA"/>
    <property type="match status" value="1"/>
</dbReference>
<sequence length="608" mass="64370">MREAIRIGCGGAFWGDSPEGAAQIVRQGNVDYLVMDYLAEVTMAILSRMKSRVPDAGFAGDFITQVMRPLAAEIAARRIRVVVNAGGVNLHACRDALQALFAEQGLPLRVAVVEGDDLSPIADELRASGTTEMFTGAPMPDRLLSINAYLGAFGIARALGMGADVVLTGRVVDSALVLGPLIHEFGWFEGDHDLLSAGSLAGHLLECGTQVTGGIFTDWRDTVAGWDDMGFPIAICHPDGSFEITKPEGTGGLVSAATVSEQLCYEVGDPAAYLLPDVTCDWSQVQLEQTGPDLVRVTGARGHAPTGSLKVSATWADGWRIAATMMVAGREAAAKAQASGEAILARVARLLARDGLAPFTDTLIELLGAESNYGAQARAQGTREVVLKLAASHRDRAALEILGRELYHAATAMAQGLTGFAGGRPAPQPVVRLFSCLVPKALVPMRVSFEGRSHELPHAEPGAQPTARPETRPPAPAHDGPLRTVPLIALARARSGDKGDRANIGVLSRDPAFLPWIAAVVTPDAVAHWLAHFVRGEVRRYDWPGLDGFNFVLDRALGGGGTASLRHDAQGKALAQILLDLPVPVPADWTAPGGRLEDFATEGRPHDR</sequence>
<dbReference type="PANTHER" id="PTHR47708:SF2">
    <property type="entry name" value="SI:CH73-132F6.5"/>
    <property type="match status" value="1"/>
</dbReference>
<feature type="domain" description="Acyclic terpene utilisation N-terminal" evidence="2">
    <location>
        <begin position="5"/>
        <end position="448"/>
    </location>
</feature>
<dbReference type="Pfam" id="PF23544">
    <property type="entry name" value="AtuA_ferredoxin"/>
    <property type="match status" value="1"/>
</dbReference>
<reference evidence="5" key="1">
    <citation type="submission" date="2016-11" db="EMBL/GenBank/DDBJ databases">
        <authorList>
            <person name="Varghese N."/>
            <person name="Submissions S."/>
        </authorList>
    </citation>
    <scope>NUCLEOTIDE SEQUENCE [LARGE SCALE GENOMIC DNA]</scope>
    <source>
        <strain evidence="5">DSM 6637</strain>
    </source>
</reference>
<dbReference type="PANTHER" id="PTHR47708">
    <property type="match status" value="1"/>
</dbReference>
<dbReference type="STRING" id="53463.SAMN05444389_101602"/>
<dbReference type="Proteomes" id="UP000184444">
    <property type="component" value="Unassembled WGS sequence"/>
</dbReference>
<dbReference type="InterPro" id="IPR010839">
    <property type="entry name" value="AtuA_N"/>
</dbReference>
<evidence type="ECO:0000256" key="1">
    <source>
        <dbReference type="SAM" id="MobiDB-lite"/>
    </source>
</evidence>
<dbReference type="InterPro" id="IPR056362">
    <property type="entry name" value="AtuA-like_ferredoxin_dom"/>
</dbReference>
<dbReference type="OrthoDB" id="9763456at2"/>
<dbReference type="RefSeq" id="WP_084731923.1">
    <property type="nucleotide sequence ID" value="NZ_FRCK01000001.1"/>
</dbReference>
<evidence type="ECO:0008006" key="6">
    <source>
        <dbReference type="Google" id="ProtNLM"/>
    </source>
</evidence>
<evidence type="ECO:0000313" key="4">
    <source>
        <dbReference type="EMBL" id="SHL83639.1"/>
    </source>
</evidence>
<feature type="domain" description="AtuA-like ferredoxin-fold" evidence="3">
    <location>
        <begin position="485"/>
        <end position="583"/>
    </location>
</feature>
<proteinExistence type="predicted"/>
<gene>
    <name evidence="4" type="ORF">SAMN05444389_101602</name>
</gene>
<dbReference type="EMBL" id="FRCK01000001">
    <property type="protein sequence ID" value="SHL83639.1"/>
    <property type="molecule type" value="Genomic_DNA"/>
</dbReference>
<evidence type="ECO:0000313" key="5">
    <source>
        <dbReference type="Proteomes" id="UP000184444"/>
    </source>
</evidence>
<organism evidence="4 5">
    <name type="scientific">Paracoccus solventivorans</name>
    <dbReference type="NCBI Taxonomy" id="53463"/>
    <lineage>
        <taxon>Bacteria</taxon>
        <taxon>Pseudomonadati</taxon>
        <taxon>Pseudomonadota</taxon>
        <taxon>Alphaproteobacteria</taxon>
        <taxon>Rhodobacterales</taxon>
        <taxon>Paracoccaceae</taxon>
        <taxon>Paracoccus</taxon>
    </lineage>
</organism>
<evidence type="ECO:0000259" key="3">
    <source>
        <dbReference type="Pfam" id="PF23544"/>
    </source>
</evidence>
<evidence type="ECO:0000259" key="2">
    <source>
        <dbReference type="Pfam" id="PF07287"/>
    </source>
</evidence>
<feature type="region of interest" description="Disordered" evidence="1">
    <location>
        <begin position="454"/>
        <end position="481"/>
    </location>
</feature>
<name>A0A1M7DWV0_9RHOB</name>
<protein>
    <recommendedName>
        <fullName evidence="6">Terpene utilization protein AtuA</fullName>
    </recommendedName>
</protein>